<dbReference type="EMBL" id="CAJJDN010000077">
    <property type="protein sequence ID" value="CAD8102150.1"/>
    <property type="molecule type" value="Genomic_DNA"/>
</dbReference>
<dbReference type="Proteomes" id="UP000692954">
    <property type="component" value="Unassembled WGS sequence"/>
</dbReference>
<sequence>MGSSFCKQDNSSQLITIVNKSKVQSTKEPEENDQLKIESDKSEIFKNQNQRNDQLRSEGISNNQTSDLSVKTEEIPLRKCLKCEKQISSIFVLTNCKKGCYYHQLCMEDHMKKLIEGEKPIIKCICGTKINSYFLRESSIPGKMTLLSRMFQRQLDFILQSTQKIRRDLEVQNFVKNNQLSTELHDYILIDQNLLIYEETPQ</sequence>
<reference evidence="2" key="1">
    <citation type="submission" date="2021-01" db="EMBL/GenBank/DDBJ databases">
        <authorList>
            <consortium name="Genoscope - CEA"/>
            <person name="William W."/>
        </authorList>
    </citation>
    <scope>NUCLEOTIDE SEQUENCE</scope>
</reference>
<proteinExistence type="predicted"/>
<evidence type="ECO:0000313" key="2">
    <source>
        <dbReference type="EMBL" id="CAD8102150.1"/>
    </source>
</evidence>
<keyword evidence="3" id="KW-1185">Reference proteome</keyword>
<dbReference type="OrthoDB" id="309559at2759"/>
<organism evidence="2 3">
    <name type="scientific">Paramecium sonneborni</name>
    <dbReference type="NCBI Taxonomy" id="65129"/>
    <lineage>
        <taxon>Eukaryota</taxon>
        <taxon>Sar</taxon>
        <taxon>Alveolata</taxon>
        <taxon>Ciliophora</taxon>
        <taxon>Intramacronucleata</taxon>
        <taxon>Oligohymenophorea</taxon>
        <taxon>Peniculida</taxon>
        <taxon>Parameciidae</taxon>
        <taxon>Paramecium</taxon>
    </lineage>
</organism>
<feature type="compositionally biased region" description="Basic and acidic residues" evidence="1">
    <location>
        <begin position="25"/>
        <end position="43"/>
    </location>
</feature>
<gene>
    <name evidence="2" type="ORF">PSON_ATCC_30995.1.T0770109</name>
</gene>
<comment type="caution">
    <text evidence="2">The sequence shown here is derived from an EMBL/GenBank/DDBJ whole genome shotgun (WGS) entry which is preliminary data.</text>
</comment>
<evidence type="ECO:0000256" key="1">
    <source>
        <dbReference type="SAM" id="MobiDB-lite"/>
    </source>
</evidence>
<protein>
    <submittedName>
        <fullName evidence="2">Uncharacterized protein</fullName>
    </submittedName>
</protein>
<name>A0A8S1PFR2_9CILI</name>
<dbReference type="AlphaFoldDB" id="A0A8S1PFR2"/>
<evidence type="ECO:0000313" key="3">
    <source>
        <dbReference type="Proteomes" id="UP000692954"/>
    </source>
</evidence>
<feature type="region of interest" description="Disordered" evidence="1">
    <location>
        <begin position="20"/>
        <end position="43"/>
    </location>
</feature>
<accession>A0A8S1PFR2</accession>